<dbReference type="SUPFAM" id="SSF143631">
    <property type="entry name" value="ApbE-like"/>
    <property type="match status" value="1"/>
</dbReference>
<evidence type="ECO:0000256" key="10">
    <source>
        <dbReference type="ARBA" id="ARBA00048540"/>
    </source>
</evidence>
<evidence type="ECO:0000256" key="1">
    <source>
        <dbReference type="ARBA" id="ARBA00001946"/>
    </source>
</evidence>
<dbReference type="EC" id="2.7.1.180" evidence="2"/>
<dbReference type="GO" id="GO:0046872">
    <property type="term" value="F:metal ion binding"/>
    <property type="evidence" value="ECO:0007669"/>
    <property type="project" value="UniProtKB-KW"/>
</dbReference>
<keyword evidence="7" id="KW-0274">FAD</keyword>
<name>A0A1F4RBE3_UNCSA</name>
<evidence type="ECO:0000256" key="4">
    <source>
        <dbReference type="ARBA" id="ARBA00022630"/>
    </source>
</evidence>
<dbReference type="Gene3D" id="3.10.520.10">
    <property type="entry name" value="ApbE-like domains"/>
    <property type="match status" value="2"/>
</dbReference>
<proteinExistence type="predicted"/>
<evidence type="ECO:0000313" key="12">
    <source>
        <dbReference type="Proteomes" id="UP000176938"/>
    </source>
</evidence>
<dbReference type="InterPro" id="IPR024932">
    <property type="entry name" value="ApbE"/>
</dbReference>
<sequence length="262" mass="28572">MKLRLPYLLLIGLLLVAFSLARIYSRGQMDAEKNDFIMGTPVRVKVHGPNAHRLVTLAFNEIKRFDRLLSTFKPESEVSLLNKGAGLELSPETAECLKLADEIFRLSGGAFNIRHSGKIDLGGIGKGFAVEKARQLIMKSGAESGIIDMRSSIAVFGDRTWTVGVRHPLDKDKILGTIELKDEESLSTSGNYERGQHIIDPRKGRPADLCQSVTVVGTNAATVDALSTAIFVLGPQHGLNVRALIVDKEGQIIDDNSGVKLR</sequence>
<evidence type="ECO:0000256" key="6">
    <source>
        <dbReference type="ARBA" id="ARBA00022723"/>
    </source>
</evidence>
<evidence type="ECO:0000256" key="8">
    <source>
        <dbReference type="ARBA" id="ARBA00022842"/>
    </source>
</evidence>
<keyword evidence="5" id="KW-0808">Transferase</keyword>
<evidence type="ECO:0000256" key="2">
    <source>
        <dbReference type="ARBA" id="ARBA00011955"/>
    </source>
</evidence>
<gene>
    <name evidence="11" type="ORF">A3H38_05920</name>
</gene>
<accession>A0A1F4RBE3</accession>
<dbReference type="EMBL" id="METP01000040">
    <property type="protein sequence ID" value="OGC05499.1"/>
    <property type="molecule type" value="Genomic_DNA"/>
</dbReference>
<dbReference type="AlphaFoldDB" id="A0A1F4RBE3"/>
<evidence type="ECO:0000256" key="9">
    <source>
        <dbReference type="ARBA" id="ARBA00031306"/>
    </source>
</evidence>
<dbReference type="GO" id="GO:0016740">
    <property type="term" value="F:transferase activity"/>
    <property type="evidence" value="ECO:0007669"/>
    <property type="project" value="UniProtKB-KW"/>
</dbReference>
<dbReference type="Proteomes" id="UP000176938">
    <property type="component" value="Unassembled WGS sequence"/>
</dbReference>
<dbReference type="PANTHER" id="PTHR30040">
    <property type="entry name" value="THIAMINE BIOSYNTHESIS LIPOPROTEIN APBE"/>
    <property type="match status" value="1"/>
</dbReference>
<dbReference type="InterPro" id="IPR003374">
    <property type="entry name" value="ApbE-like_sf"/>
</dbReference>
<evidence type="ECO:0000313" key="11">
    <source>
        <dbReference type="EMBL" id="OGC05499.1"/>
    </source>
</evidence>
<reference evidence="11 12" key="1">
    <citation type="journal article" date="2016" name="Nat. Commun.">
        <title>Thousands of microbial genomes shed light on interconnected biogeochemical processes in an aquifer system.</title>
        <authorList>
            <person name="Anantharaman K."/>
            <person name="Brown C.T."/>
            <person name="Hug L.A."/>
            <person name="Sharon I."/>
            <person name="Castelle C.J."/>
            <person name="Probst A.J."/>
            <person name="Thomas B.C."/>
            <person name="Singh A."/>
            <person name="Wilkins M.J."/>
            <person name="Karaoz U."/>
            <person name="Brodie E.L."/>
            <person name="Williams K.H."/>
            <person name="Hubbard S.S."/>
            <person name="Banfield J.F."/>
        </authorList>
    </citation>
    <scope>NUCLEOTIDE SEQUENCE [LARGE SCALE GENOMIC DNA]</scope>
</reference>
<comment type="catalytic activity">
    <reaction evidence="10">
        <text>L-threonyl-[protein] + FAD = FMN-L-threonyl-[protein] + AMP + H(+)</text>
        <dbReference type="Rhea" id="RHEA:36847"/>
        <dbReference type="Rhea" id="RHEA-COMP:11060"/>
        <dbReference type="Rhea" id="RHEA-COMP:11061"/>
        <dbReference type="ChEBI" id="CHEBI:15378"/>
        <dbReference type="ChEBI" id="CHEBI:30013"/>
        <dbReference type="ChEBI" id="CHEBI:57692"/>
        <dbReference type="ChEBI" id="CHEBI:74257"/>
        <dbReference type="ChEBI" id="CHEBI:456215"/>
        <dbReference type="EC" id="2.7.1.180"/>
    </reaction>
</comment>
<dbReference type="Pfam" id="PF02424">
    <property type="entry name" value="ApbE"/>
    <property type="match status" value="2"/>
</dbReference>
<evidence type="ECO:0000256" key="5">
    <source>
        <dbReference type="ARBA" id="ARBA00022679"/>
    </source>
</evidence>
<comment type="cofactor">
    <cofactor evidence="1">
        <name>Mg(2+)</name>
        <dbReference type="ChEBI" id="CHEBI:18420"/>
    </cofactor>
</comment>
<dbReference type="PANTHER" id="PTHR30040:SF2">
    <property type="entry name" value="FAD:PROTEIN FMN TRANSFERASE"/>
    <property type="match status" value="1"/>
</dbReference>
<protein>
    <recommendedName>
        <fullName evidence="3">FAD:protein FMN transferase</fullName>
        <ecNumber evidence="2">2.7.1.180</ecNumber>
    </recommendedName>
    <alternativeName>
        <fullName evidence="9">Flavin transferase</fullName>
    </alternativeName>
</protein>
<comment type="caution">
    <text evidence="11">The sequence shown here is derived from an EMBL/GenBank/DDBJ whole genome shotgun (WGS) entry which is preliminary data.</text>
</comment>
<keyword evidence="8" id="KW-0460">Magnesium</keyword>
<organism evidence="11 12">
    <name type="scientific">candidate division WOR-1 bacterium RIFCSPLOWO2_02_FULL_46_20</name>
    <dbReference type="NCBI Taxonomy" id="1802567"/>
    <lineage>
        <taxon>Bacteria</taxon>
        <taxon>Bacillati</taxon>
        <taxon>Saganbacteria</taxon>
    </lineage>
</organism>
<keyword evidence="4" id="KW-0285">Flavoprotein</keyword>
<evidence type="ECO:0000256" key="3">
    <source>
        <dbReference type="ARBA" id="ARBA00016337"/>
    </source>
</evidence>
<keyword evidence="6" id="KW-0479">Metal-binding</keyword>
<evidence type="ECO:0000256" key="7">
    <source>
        <dbReference type="ARBA" id="ARBA00022827"/>
    </source>
</evidence>